<dbReference type="FunFam" id="3.30.1330.10:FF:000003">
    <property type="entry name" value="Selenide, water dikinase"/>
    <property type="match status" value="1"/>
</dbReference>
<feature type="binding site" description="in other chain" evidence="9">
    <location>
        <position position="35"/>
    </location>
    <ligand>
        <name>ATP</name>
        <dbReference type="ChEBI" id="CHEBI:30616"/>
        <note>ligand shared between dimeric partners</note>
    </ligand>
</feature>
<dbReference type="InterPro" id="IPR010918">
    <property type="entry name" value="PurM-like_C_dom"/>
</dbReference>
<evidence type="ECO:0000256" key="1">
    <source>
        <dbReference type="ARBA" id="ARBA00008026"/>
    </source>
</evidence>
<dbReference type="EMBL" id="CP093313">
    <property type="protein sequence ID" value="UWZ83734.1"/>
    <property type="molecule type" value="Genomic_DNA"/>
</dbReference>
<comment type="catalytic activity">
    <reaction evidence="9">
        <text>hydrogenselenide + ATP + H2O = selenophosphate + AMP + phosphate + 2 H(+)</text>
        <dbReference type="Rhea" id="RHEA:18737"/>
        <dbReference type="ChEBI" id="CHEBI:15377"/>
        <dbReference type="ChEBI" id="CHEBI:15378"/>
        <dbReference type="ChEBI" id="CHEBI:16144"/>
        <dbReference type="ChEBI" id="CHEBI:29317"/>
        <dbReference type="ChEBI" id="CHEBI:30616"/>
        <dbReference type="ChEBI" id="CHEBI:43474"/>
        <dbReference type="ChEBI" id="CHEBI:456215"/>
        <dbReference type="EC" id="2.7.9.3"/>
    </reaction>
</comment>
<dbReference type="SUPFAM" id="SSF56042">
    <property type="entry name" value="PurM C-terminal domain-like"/>
    <property type="match status" value="1"/>
</dbReference>
<feature type="domain" description="PurM-like C-terminal" evidence="11">
    <location>
        <begin position="183"/>
        <end position="356"/>
    </location>
</feature>
<dbReference type="Gene3D" id="3.90.650.10">
    <property type="entry name" value="PurM-like C-terminal domain"/>
    <property type="match status" value="1"/>
</dbReference>
<dbReference type="HAMAP" id="MF_00625">
    <property type="entry name" value="SelD"/>
    <property type="match status" value="1"/>
</dbReference>
<dbReference type="InterPro" id="IPR004536">
    <property type="entry name" value="SPS/SelD"/>
</dbReference>
<keyword evidence="2 9" id="KW-0808">Transferase</keyword>
<comment type="subunit">
    <text evidence="9">Homodimer.</text>
</comment>
<dbReference type="GO" id="GO:0016260">
    <property type="term" value="P:selenocysteine biosynthetic process"/>
    <property type="evidence" value="ECO:0007669"/>
    <property type="project" value="InterPro"/>
</dbReference>
<evidence type="ECO:0000259" key="10">
    <source>
        <dbReference type="Pfam" id="PF00586"/>
    </source>
</evidence>
<dbReference type="EC" id="2.7.9.3" evidence="9"/>
<comment type="similarity">
    <text evidence="1 9">Belongs to the selenophosphate synthase 1 family. Class I subfamily.</text>
</comment>
<keyword evidence="5 9" id="KW-0418">Kinase</keyword>
<dbReference type="Gene3D" id="3.30.1330.10">
    <property type="entry name" value="PurM-like, N-terminal domain"/>
    <property type="match status" value="1"/>
</dbReference>
<evidence type="ECO:0000256" key="7">
    <source>
        <dbReference type="ARBA" id="ARBA00022842"/>
    </source>
</evidence>
<dbReference type="InterPro" id="IPR023061">
    <property type="entry name" value="SelD_I"/>
</dbReference>
<evidence type="ECO:0000256" key="2">
    <source>
        <dbReference type="ARBA" id="ARBA00022679"/>
    </source>
</evidence>
<evidence type="ECO:0000256" key="3">
    <source>
        <dbReference type="ARBA" id="ARBA00022723"/>
    </source>
</evidence>
<sequence length="362" mass="37781">MNFPAHPDSTTADAGAATTAVRLTQQVKAGGCASKLAPGVLNQVLAGLPQQHDENLLVGFSTADDAGIYRINDEQALVQTVDFFTPMVDDPHTFGRIAATNALSDVYAMGGQPLTALTVVCFPQQEDPNLLGEIMRGGLSVMQEARCVVVGGHSVRDTEIKFGYAVTGLIHPDRVKKNCTAVPGDRLVLAKAIGTGVITTALKQGRTQESWVDAAVESMTKLNRAASEVAASFEVHAMTDVTGFGLMGHAREVAIGSGVQLVIDTGRVPLLPGAVEAAEAGCIPAGLIANREFAECIVEDDAGAKIDGVVRTLLFDPQTSGGLLIAVAEGDVSALVEQLRRAGYAAAEIGQVRKGDAKIILR</sequence>
<dbReference type="AlphaFoldDB" id="A0A9J7BS43"/>
<dbReference type="InterPro" id="IPR016188">
    <property type="entry name" value="PurM-like_N"/>
</dbReference>
<dbReference type="GO" id="GO:0005524">
    <property type="term" value="F:ATP binding"/>
    <property type="evidence" value="ECO:0007669"/>
    <property type="project" value="UniProtKB-UniRule"/>
</dbReference>
<feature type="binding site" evidence="9">
    <location>
        <position position="65"/>
    </location>
    <ligand>
        <name>Mg(2+)</name>
        <dbReference type="ChEBI" id="CHEBI:18420"/>
    </ligand>
</feature>
<evidence type="ECO:0000313" key="12">
    <source>
        <dbReference type="EMBL" id="UWZ83734.1"/>
    </source>
</evidence>
<feature type="site" description="Important for catalytic activity" evidence="9">
    <location>
        <position position="35"/>
    </location>
</feature>
<name>A0A9J7BS43_9BACT</name>
<feature type="binding site" description="in other chain" evidence="9">
    <location>
        <position position="82"/>
    </location>
    <ligand>
        <name>ATP</name>
        <dbReference type="ChEBI" id="CHEBI:30616"/>
        <note>ligand shared between dimeric partners</note>
    </ligand>
</feature>
<dbReference type="SUPFAM" id="SSF55326">
    <property type="entry name" value="PurM N-terminal domain-like"/>
    <property type="match status" value="1"/>
</dbReference>
<dbReference type="PIRSF" id="PIRSF036407">
    <property type="entry name" value="Selenphspht_syn"/>
    <property type="match status" value="1"/>
</dbReference>
<dbReference type="NCBIfam" id="TIGR00476">
    <property type="entry name" value="selD"/>
    <property type="match status" value="1"/>
</dbReference>
<protein>
    <recommendedName>
        <fullName evidence="9">Selenide, water dikinase</fullName>
        <ecNumber evidence="9">2.7.9.3</ecNumber>
    </recommendedName>
    <alternativeName>
        <fullName evidence="9">Selenium donor protein</fullName>
    </alternativeName>
    <alternativeName>
        <fullName evidence="9">Selenophosphate synthase</fullName>
    </alternativeName>
</protein>
<comment type="function">
    <text evidence="9">Synthesizes selenophosphate from selenide and ATP.</text>
</comment>
<dbReference type="Proteomes" id="UP001059380">
    <property type="component" value="Chromosome"/>
</dbReference>
<comment type="cofactor">
    <cofactor evidence="9">
        <name>Mg(2+)</name>
        <dbReference type="ChEBI" id="CHEBI:18420"/>
    </cofactor>
    <text evidence="9">Binds 1 Mg(2+) ion per monomer.</text>
</comment>
<dbReference type="GO" id="GO:0000287">
    <property type="term" value="F:magnesium ion binding"/>
    <property type="evidence" value="ECO:0007669"/>
    <property type="project" value="UniProtKB-UniRule"/>
</dbReference>
<organism evidence="12 13">
    <name type="scientific">Occallatibacter riparius</name>
    <dbReference type="NCBI Taxonomy" id="1002689"/>
    <lineage>
        <taxon>Bacteria</taxon>
        <taxon>Pseudomonadati</taxon>
        <taxon>Acidobacteriota</taxon>
        <taxon>Terriglobia</taxon>
        <taxon>Terriglobales</taxon>
        <taxon>Acidobacteriaceae</taxon>
        <taxon>Occallatibacter</taxon>
    </lineage>
</organism>
<feature type="binding site" evidence="9">
    <location>
        <begin position="152"/>
        <end position="154"/>
    </location>
    <ligand>
        <name>ATP</name>
        <dbReference type="ChEBI" id="CHEBI:30616"/>
        <note>ligand shared between dimeric partners</note>
    </ligand>
</feature>
<evidence type="ECO:0000313" key="13">
    <source>
        <dbReference type="Proteomes" id="UP001059380"/>
    </source>
</evidence>
<feature type="domain" description="PurM-like N-terminal" evidence="10">
    <location>
        <begin position="64"/>
        <end position="169"/>
    </location>
</feature>
<feature type="binding site" evidence="9">
    <location>
        <position position="240"/>
    </location>
    <ligand>
        <name>Mg(2+)</name>
        <dbReference type="ChEBI" id="CHEBI:18420"/>
    </ligand>
</feature>
<dbReference type="RefSeq" id="WP_260793117.1">
    <property type="nucleotide sequence ID" value="NZ_CP093313.1"/>
</dbReference>
<dbReference type="NCBIfam" id="NF002098">
    <property type="entry name" value="PRK00943.1"/>
    <property type="match status" value="1"/>
</dbReference>
<dbReference type="Pfam" id="PF02769">
    <property type="entry name" value="AIRS_C"/>
    <property type="match status" value="1"/>
</dbReference>
<dbReference type="CDD" id="cd02195">
    <property type="entry name" value="SelD"/>
    <property type="match status" value="1"/>
</dbReference>
<reference evidence="12" key="1">
    <citation type="submission" date="2021-04" db="EMBL/GenBank/DDBJ databases">
        <title>Phylogenetic analysis of Acidobacteriaceae.</title>
        <authorList>
            <person name="Qiu L."/>
            <person name="Zhang Q."/>
        </authorList>
    </citation>
    <scope>NUCLEOTIDE SEQUENCE</scope>
    <source>
        <strain evidence="12">DSM 25168</strain>
    </source>
</reference>
<keyword evidence="4 9" id="KW-0547">Nucleotide-binding</keyword>
<feature type="binding site" description="in other chain" evidence="9">
    <location>
        <position position="105"/>
    </location>
    <ligand>
        <name>ATP</name>
        <dbReference type="ChEBI" id="CHEBI:30616"/>
        <note>ligand shared between dimeric partners</note>
    </ligand>
</feature>
<evidence type="ECO:0000259" key="11">
    <source>
        <dbReference type="Pfam" id="PF02769"/>
    </source>
</evidence>
<dbReference type="PANTHER" id="PTHR10256">
    <property type="entry name" value="SELENIDE, WATER DIKINASE"/>
    <property type="match status" value="1"/>
</dbReference>
<keyword evidence="13" id="KW-1185">Reference proteome</keyword>
<dbReference type="InterPro" id="IPR036921">
    <property type="entry name" value="PurM-like_N_sf"/>
</dbReference>
<keyword evidence="6 9" id="KW-0067">ATP-binding</keyword>
<accession>A0A9J7BS43</accession>
<dbReference type="InterPro" id="IPR036676">
    <property type="entry name" value="PurM-like_C_sf"/>
</dbReference>
<keyword evidence="8 9" id="KW-0711">Selenium</keyword>
<evidence type="ECO:0000256" key="5">
    <source>
        <dbReference type="ARBA" id="ARBA00022777"/>
    </source>
</evidence>
<proteinExistence type="inferred from homology"/>
<feature type="active site" evidence="9">
    <location>
        <position position="32"/>
    </location>
</feature>
<keyword evidence="7 9" id="KW-0460">Magnesium</keyword>
<dbReference type="Pfam" id="PF00586">
    <property type="entry name" value="AIRS"/>
    <property type="match status" value="1"/>
</dbReference>
<dbReference type="GO" id="GO:0005737">
    <property type="term" value="C:cytoplasm"/>
    <property type="evidence" value="ECO:0007669"/>
    <property type="project" value="TreeGrafter"/>
</dbReference>
<gene>
    <name evidence="9 12" type="primary">selD</name>
    <name evidence="12" type="ORF">MOP44_24610</name>
</gene>
<feature type="binding site" description="in other chain" evidence="9">
    <location>
        <begin position="62"/>
        <end position="64"/>
    </location>
    <ligand>
        <name>ATP</name>
        <dbReference type="ChEBI" id="CHEBI:30616"/>
        <note>ligand shared between dimeric partners</note>
    </ligand>
</feature>
<evidence type="ECO:0000256" key="6">
    <source>
        <dbReference type="ARBA" id="ARBA00022840"/>
    </source>
</evidence>
<feature type="binding site" evidence="9">
    <location>
        <position position="105"/>
    </location>
    <ligand>
        <name>Mg(2+)</name>
        <dbReference type="ChEBI" id="CHEBI:18420"/>
    </ligand>
</feature>
<evidence type="ECO:0000256" key="9">
    <source>
        <dbReference type="HAMAP-Rule" id="MF_00625"/>
    </source>
</evidence>
<dbReference type="GO" id="GO:0004756">
    <property type="term" value="F:selenide, water dikinase activity"/>
    <property type="evidence" value="ECO:0007669"/>
    <property type="project" value="UniProtKB-UniRule"/>
</dbReference>
<keyword evidence="3 9" id="KW-0479">Metal-binding</keyword>
<dbReference type="KEGG" id="orp:MOP44_24610"/>
<evidence type="ECO:0000256" key="8">
    <source>
        <dbReference type="ARBA" id="ARBA00023266"/>
    </source>
</evidence>
<dbReference type="PANTHER" id="PTHR10256:SF0">
    <property type="entry name" value="INACTIVE SELENIDE, WATER DIKINASE-LIKE PROTEIN-RELATED"/>
    <property type="match status" value="1"/>
</dbReference>
<evidence type="ECO:0000256" key="4">
    <source>
        <dbReference type="ARBA" id="ARBA00022741"/>
    </source>
</evidence>